<keyword evidence="1" id="KW-0812">Transmembrane</keyword>
<dbReference type="SUPFAM" id="SSF50969">
    <property type="entry name" value="YVTN repeat-like/Quinoprotein amine dehydrogenase"/>
    <property type="match status" value="1"/>
</dbReference>
<protein>
    <submittedName>
        <fullName evidence="2">Glutamine cyclotransferase</fullName>
    </submittedName>
</protein>
<dbReference type="Pfam" id="PF05096">
    <property type="entry name" value="Glu_cyclase_2"/>
    <property type="match status" value="1"/>
</dbReference>
<dbReference type="InterPro" id="IPR007788">
    <property type="entry name" value="QCT"/>
</dbReference>
<keyword evidence="1" id="KW-0472">Membrane</keyword>
<dbReference type="Gene3D" id="2.130.10.10">
    <property type="entry name" value="YVTN repeat-like/Quinoprotein amine dehydrogenase"/>
    <property type="match status" value="1"/>
</dbReference>
<comment type="caution">
    <text evidence="2">The sequence shown here is derived from an EMBL/GenBank/DDBJ whole genome shotgun (WGS) entry which is preliminary data.</text>
</comment>
<dbReference type="GO" id="GO:0016603">
    <property type="term" value="F:glutaminyl-peptide cyclotransferase activity"/>
    <property type="evidence" value="ECO:0007669"/>
    <property type="project" value="InterPro"/>
</dbReference>
<dbReference type="PANTHER" id="PTHR31270">
    <property type="entry name" value="GLUTAMINYL-PEPTIDE CYCLOTRANSFERASE"/>
    <property type="match status" value="1"/>
</dbReference>
<proteinExistence type="predicted"/>
<dbReference type="Proteomes" id="UP000229740">
    <property type="component" value="Unassembled WGS sequence"/>
</dbReference>
<keyword evidence="1" id="KW-1133">Transmembrane helix</keyword>
<evidence type="ECO:0000256" key="1">
    <source>
        <dbReference type="SAM" id="Phobius"/>
    </source>
</evidence>
<reference evidence="2 3" key="1">
    <citation type="submission" date="2017-10" db="EMBL/GenBank/DDBJ databases">
        <title>Novel microbial diversity and functional potential in the marine mammal oral microbiome.</title>
        <authorList>
            <person name="Dudek N.K."/>
            <person name="Sun C.L."/>
            <person name="Burstein D."/>
            <person name="Kantor R.S."/>
            <person name="Aliaga Goltsman D.S."/>
            <person name="Bik E.M."/>
            <person name="Thomas B.C."/>
            <person name="Banfield J.F."/>
            <person name="Relman D.A."/>
        </authorList>
    </citation>
    <scope>NUCLEOTIDE SEQUENCE [LARGE SCALE GENOMIC DNA]</scope>
    <source>
        <strain evidence="2">DOLZORAL124_49_17</strain>
    </source>
</reference>
<evidence type="ECO:0000313" key="2">
    <source>
        <dbReference type="EMBL" id="PID58066.1"/>
    </source>
</evidence>
<sequence>MCRALMLSIPATLYRWRKKQGGYSLLLLYAGILVWSCFPGAELEASEVKHYRVKILNMLPHSTNSFTQGLLYHDGALYESTGLRSHSSLQKIDPETGKVLRSRHVPELFAEGLALWDDHLIQLTWKSGIALVYALQDFSVQGSFRYEGEGWGLTEDGHSLIMSDGSDVLYYRNPQNFSIERRLRVTMNGRPVPSLNELEYIDGLIYANVWHQRYIVQIDPANGHVIGQIETDALFEKLPFLRREDVLNGIAGKQESKTIFLTGKNWPQMFEVILEE</sequence>
<accession>A0A2G6E7K5</accession>
<dbReference type="AlphaFoldDB" id="A0A2G6E7K5"/>
<dbReference type="EMBL" id="PDPS01000024">
    <property type="protein sequence ID" value="PID58066.1"/>
    <property type="molecule type" value="Genomic_DNA"/>
</dbReference>
<evidence type="ECO:0000313" key="3">
    <source>
        <dbReference type="Proteomes" id="UP000229740"/>
    </source>
</evidence>
<organism evidence="2 3">
    <name type="scientific">candidate division KSB3 bacterium</name>
    <dbReference type="NCBI Taxonomy" id="2044937"/>
    <lineage>
        <taxon>Bacteria</taxon>
        <taxon>candidate division KSB3</taxon>
    </lineage>
</organism>
<dbReference type="InterPro" id="IPR011044">
    <property type="entry name" value="Quino_amine_DH_bsu"/>
</dbReference>
<dbReference type="InterPro" id="IPR015943">
    <property type="entry name" value="WD40/YVTN_repeat-like_dom_sf"/>
</dbReference>
<gene>
    <name evidence="2" type="ORF">CSB45_05080</name>
</gene>
<name>A0A2G6E7K5_9BACT</name>
<feature type="transmembrane region" description="Helical" evidence="1">
    <location>
        <begin position="21"/>
        <end position="41"/>
    </location>
</feature>
<keyword evidence="2" id="KW-0808">Transferase</keyword>
<dbReference type="PANTHER" id="PTHR31270:SF1">
    <property type="entry name" value="GLUTAMINYL-PEPTIDE CYCLOTRANSFERASE"/>
    <property type="match status" value="1"/>
</dbReference>